<evidence type="ECO:0000313" key="2">
    <source>
        <dbReference type="Proteomes" id="UP001595993"/>
    </source>
</evidence>
<proteinExistence type="predicted"/>
<sequence length="187" mass="20900">MQVLFLALGASRKRAVVEESAEVVARGGRAVVLVGARKPWLDQGFEPGVELLTADDLEARHLPRRLERMVLYRVPRLVVRVAGRGPLAGKAKRALKAYERRVAARLHRRVFVPLHRRVWPKVSDRMVWRHFGPRKGPELLVVADALSVPRAVQLIQAWESDGLAVPRVCYGIDSDVSPQTPQTSAAR</sequence>
<evidence type="ECO:0000313" key="1">
    <source>
        <dbReference type="EMBL" id="MFC4609671.1"/>
    </source>
</evidence>
<gene>
    <name evidence="1" type="ORF">ACFO9E_17880</name>
</gene>
<name>A0ABV9G5V4_9ACTN</name>
<protein>
    <recommendedName>
        <fullName evidence="3">Glycosyltransferase</fullName>
    </recommendedName>
</protein>
<dbReference type="Proteomes" id="UP001595993">
    <property type="component" value="Unassembled WGS sequence"/>
</dbReference>
<dbReference type="RefSeq" id="WP_381196716.1">
    <property type="nucleotide sequence ID" value="NZ_JBHSFE010000014.1"/>
</dbReference>
<dbReference type="EMBL" id="JBHSFE010000014">
    <property type="protein sequence ID" value="MFC4609671.1"/>
    <property type="molecule type" value="Genomic_DNA"/>
</dbReference>
<organism evidence="1 2">
    <name type="scientific">Streptomyces maoxianensis</name>
    <dbReference type="NCBI Taxonomy" id="1459942"/>
    <lineage>
        <taxon>Bacteria</taxon>
        <taxon>Bacillati</taxon>
        <taxon>Actinomycetota</taxon>
        <taxon>Actinomycetes</taxon>
        <taxon>Kitasatosporales</taxon>
        <taxon>Streptomycetaceae</taxon>
        <taxon>Streptomyces</taxon>
    </lineage>
</organism>
<comment type="caution">
    <text evidence="1">The sequence shown here is derived from an EMBL/GenBank/DDBJ whole genome shotgun (WGS) entry which is preliminary data.</text>
</comment>
<reference evidence="2" key="1">
    <citation type="journal article" date="2019" name="Int. J. Syst. Evol. Microbiol.">
        <title>The Global Catalogue of Microorganisms (GCM) 10K type strain sequencing project: providing services to taxonomists for standard genome sequencing and annotation.</title>
        <authorList>
            <consortium name="The Broad Institute Genomics Platform"/>
            <consortium name="The Broad Institute Genome Sequencing Center for Infectious Disease"/>
            <person name="Wu L."/>
            <person name="Ma J."/>
        </authorList>
    </citation>
    <scope>NUCLEOTIDE SEQUENCE [LARGE SCALE GENOMIC DNA]</scope>
    <source>
        <strain evidence="2">CGMCC 4.7139</strain>
    </source>
</reference>
<keyword evidence="2" id="KW-1185">Reference proteome</keyword>
<evidence type="ECO:0008006" key="3">
    <source>
        <dbReference type="Google" id="ProtNLM"/>
    </source>
</evidence>
<accession>A0ABV9G5V4</accession>